<dbReference type="GO" id="GO:0008794">
    <property type="term" value="F:arsenate reductase (glutaredoxin) activity"/>
    <property type="evidence" value="ECO:0007669"/>
    <property type="project" value="UniProtKB-UniRule"/>
</dbReference>
<dbReference type="AlphaFoldDB" id="A0A418WDJ1"/>
<dbReference type="PANTHER" id="PTHR30041:SF5">
    <property type="entry name" value="ARSENATE REDUCTASE-RELATED"/>
    <property type="match status" value="1"/>
</dbReference>
<dbReference type="PROSITE" id="PS51353">
    <property type="entry name" value="ARSC"/>
    <property type="match status" value="1"/>
</dbReference>
<organism evidence="8 9">
    <name type="scientific">Oleomonas cavernae</name>
    <dbReference type="NCBI Taxonomy" id="2320859"/>
    <lineage>
        <taxon>Bacteria</taxon>
        <taxon>Pseudomonadati</taxon>
        <taxon>Pseudomonadota</taxon>
        <taxon>Alphaproteobacteria</taxon>
        <taxon>Acetobacterales</taxon>
        <taxon>Acetobacteraceae</taxon>
        <taxon>Oleomonas</taxon>
    </lineage>
</organism>
<dbReference type="EC" id="1.20.4.1" evidence="4 7"/>
<dbReference type="GO" id="GO:0046685">
    <property type="term" value="P:response to arsenic-containing substance"/>
    <property type="evidence" value="ECO:0007669"/>
    <property type="project" value="UniProtKB-KW"/>
</dbReference>
<reference evidence="8 9" key="1">
    <citation type="submission" date="2018-09" db="EMBL/GenBank/DDBJ databases">
        <authorList>
            <person name="Zhu H."/>
        </authorList>
    </citation>
    <scope>NUCLEOTIDE SEQUENCE [LARGE SCALE GENOMIC DNA]</scope>
    <source>
        <strain evidence="8 9">K1W22B-8</strain>
    </source>
</reference>
<sequence>MTVTIYHNTKCSTSRAALAVLRDKGVEPVVVEYLKTPPSRADLGRLAKAAGARELLRAKEPLAKELGLTDPKASDTRILDAIAANPVLLNRPIVAGPRGVVAARPPERALEIL</sequence>
<dbReference type="SUPFAM" id="SSF52833">
    <property type="entry name" value="Thioredoxin-like"/>
    <property type="match status" value="1"/>
</dbReference>
<dbReference type="RefSeq" id="WP_119778695.1">
    <property type="nucleotide sequence ID" value="NZ_QYUK01000011.1"/>
</dbReference>
<evidence type="ECO:0000256" key="6">
    <source>
        <dbReference type="PROSITE-ProRule" id="PRU01282"/>
    </source>
</evidence>
<evidence type="ECO:0000313" key="8">
    <source>
        <dbReference type="EMBL" id="RJF88060.1"/>
    </source>
</evidence>
<evidence type="ECO:0000256" key="2">
    <source>
        <dbReference type="ARBA" id="ARBA00022849"/>
    </source>
</evidence>
<dbReference type="Pfam" id="PF03960">
    <property type="entry name" value="ArsC"/>
    <property type="match status" value="1"/>
</dbReference>
<evidence type="ECO:0000256" key="7">
    <source>
        <dbReference type="RuleBase" id="RU362029"/>
    </source>
</evidence>
<dbReference type="InterPro" id="IPR036249">
    <property type="entry name" value="Thioredoxin-like_sf"/>
</dbReference>
<dbReference type="OrthoDB" id="9790554at2"/>
<accession>A0A418WDJ1</accession>
<comment type="similarity">
    <text evidence="1 6 7">Belongs to the ArsC family.</text>
</comment>
<gene>
    <name evidence="8" type="primary">arsC</name>
    <name evidence="8" type="ORF">D3874_14395</name>
</gene>
<dbReference type="Gene3D" id="3.40.30.10">
    <property type="entry name" value="Glutaredoxin"/>
    <property type="match status" value="1"/>
</dbReference>
<keyword evidence="2" id="KW-0059">Arsenical resistance</keyword>
<evidence type="ECO:0000256" key="1">
    <source>
        <dbReference type="ARBA" id="ARBA00007198"/>
    </source>
</evidence>
<evidence type="ECO:0000256" key="4">
    <source>
        <dbReference type="ARBA" id="ARBA00038969"/>
    </source>
</evidence>
<comment type="catalytic activity">
    <reaction evidence="7">
        <text>[glutaredoxin]-dithiol + arsenate + glutathione + H(+) = glutathionyl-S-S-[glutaredoxin] + arsenite + H2O</text>
        <dbReference type="Rhea" id="RHEA:22016"/>
        <dbReference type="Rhea" id="RHEA-COMP:10729"/>
        <dbReference type="Rhea" id="RHEA-COMP:17668"/>
        <dbReference type="ChEBI" id="CHEBI:15377"/>
        <dbReference type="ChEBI" id="CHEBI:15378"/>
        <dbReference type="ChEBI" id="CHEBI:29242"/>
        <dbReference type="ChEBI" id="CHEBI:29950"/>
        <dbReference type="ChEBI" id="CHEBI:48597"/>
        <dbReference type="ChEBI" id="CHEBI:57925"/>
        <dbReference type="ChEBI" id="CHEBI:146199"/>
        <dbReference type="EC" id="1.20.4.1"/>
    </reaction>
</comment>
<proteinExistence type="inferred from homology"/>
<evidence type="ECO:0000313" key="9">
    <source>
        <dbReference type="Proteomes" id="UP000284605"/>
    </source>
</evidence>
<evidence type="ECO:0000256" key="3">
    <source>
        <dbReference type="ARBA" id="ARBA00023002"/>
    </source>
</evidence>
<dbReference type="Proteomes" id="UP000284605">
    <property type="component" value="Unassembled WGS sequence"/>
</dbReference>
<dbReference type="InterPro" id="IPR006659">
    <property type="entry name" value="Arsenate_reductase"/>
</dbReference>
<dbReference type="PANTHER" id="PTHR30041">
    <property type="entry name" value="ARSENATE REDUCTASE"/>
    <property type="match status" value="1"/>
</dbReference>
<keyword evidence="3 7" id="KW-0560">Oxidoreductase</keyword>
<keyword evidence="9" id="KW-1185">Reference proteome</keyword>
<name>A0A418WDJ1_9PROT</name>
<dbReference type="NCBIfam" id="TIGR00014">
    <property type="entry name" value="arsC"/>
    <property type="match status" value="1"/>
</dbReference>
<dbReference type="EMBL" id="QYUK01000011">
    <property type="protein sequence ID" value="RJF88060.1"/>
    <property type="molecule type" value="Genomic_DNA"/>
</dbReference>
<dbReference type="InterPro" id="IPR006660">
    <property type="entry name" value="Arsenate_reductase-like"/>
</dbReference>
<comment type="caution">
    <text evidence="8">The sequence shown here is derived from an EMBL/GenBank/DDBJ whole genome shotgun (WGS) entry which is preliminary data.</text>
</comment>
<dbReference type="CDD" id="cd03034">
    <property type="entry name" value="ArsC_ArsC"/>
    <property type="match status" value="1"/>
</dbReference>
<protein>
    <recommendedName>
        <fullName evidence="5 7">Arsenate reductase</fullName>
        <ecNumber evidence="4 7">1.20.4.1</ecNumber>
    </recommendedName>
</protein>
<evidence type="ECO:0000256" key="5">
    <source>
        <dbReference type="ARBA" id="ARBA00039879"/>
    </source>
</evidence>